<comment type="caution">
    <text evidence="2">The sequence shown here is derived from an EMBL/GenBank/DDBJ whole genome shotgun (WGS) entry which is preliminary data.</text>
</comment>
<gene>
    <name evidence="2" type="ORF">D9757_007669</name>
</gene>
<reference evidence="2 3" key="1">
    <citation type="journal article" date="2020" name="ISME J.">
        <title>Uncovering the hidden diversity of litter-decomposition mechanisms in mushroom-forming fungi.</title>
        <authorList>
            <person name="Floudas D."/>
            <person name="Bentzer J."/>
            <person name="Ahren D."/>
            <person name="Johansson T."/>
            <person name="Persson P."/>
            <person name="Tunlid A."/>
        </authorList>
    </citation>
    <scope>NUCLEOTIDE SEQUENCE [LARGE SCALE GENOMIC DNA]</scope>
    <source>
        <strain evidence="2 3">CBS 406.79</strain>
    </source>
</reference>
<evidence type="ECO:0000256" key="1">
    <source>
        <dbReference type="SAM" id="MobiDB-lite"/>
    </source>
</evidence>
<dbReference type="OrthoDB" id="2821699at2759"/>
<protein>
    <submittedName>
        <fullName evidence="2">Uncharacterized protein</fullName>
    </submittedName>
</protein>
<name>A0A8H5H9A3_9AGAR</name>
<accession>A0A8H5H9A3</accession>
<feature type="region of interest" description="Disordered" evidence="1">
    <location>
        <begin position="45"/>
        <end position="66"/>
    </location>
</feature>
<organism evidence="2 3">
    <name type="scientific">Collybiopsis confluens</name>
    <dbReference type="NCBI Taxonomy" id="2823264"/>
    <lineage>
        <taxon>Eukaryota</taxon>
        <taxon>Fungi</taxon>
        <taxon>Dikarya</taxon>
        <taxon>Basidiomycota</taxon>
        <taxon>Agaricomycotina</taxon>
        <taxon>Agaricomycetes</taxon>
        <taxon>Agaricomycetidae</taxon>
        <taxon>Agaricales</taxon>
        <taxon>Marasmiineae</taxon>
        <taxon>Omphalotaceae</taxon>
        <taxon>Collybiopsis</taxon>
    </lineage>
</organism>
<feature type="compositionally biased region" description="Low complexity" evidence="1">
    <location>
        <begin position="52"/>
        <end position="66"/>
    </location>
</feature>
<dbReference type="AlphaFoldDB" id="A0A8H5H9A3"/>
<proteinExistence type="predicted"/>
<dbReference type="EMBL" id="JAACJN010000070">
    <property type="protein sequence ID" value="KAF5379306.1"/>
    <property type="molecule type" value="Genomic_DNA"/>
</dbReference>
<keyword evidence="3" id="KW-1185">Reference proteome</keyword>
<dbReference type="Proteomes" id="UP000518752">
    <property type="component" value="Unassembled WGS sequence"/>
</dbReference>
<evidence type="ECO:0000313" key="2">
    <source>
        <dbReference type="EMBL" id="KAF5379306.1"/>
    </source>
</evidence>
<evidence type="ECO:0000313" key="3">
    <source>
        <dbReference type="Proteomes" id="UP000518752"/>
    </source>
</evidence>
<sequence length="486" mass="55354">MRGPLLLVLECKHRIWLHIQYDIGGEPLRYSRRISMISIKSPVRYKRRRPKSATSTTSTTTTTTATATHRFAPELSKSSTPFLHQGQHIMAGHALRTRRLPNEMFYIIIGNLGDDRDITSLRNTSLVCHDFARTSRAQIYREINLEEDLYVASTLHAFDRFCDLLREPQTAYIGRYVQILHTGGSIDDSSSLDFILRNLPSLKSFKIKEPTPRDFQVMQSRLGEKTASLRVEFVTLYDSESFQIFRTMIESLKGLKILTLVNILTLNSHPKTILPRSLEVLSLSCMGGDLAGLIAFEATTRNLSLKTLTVRYADATYTSSLFWETFGSETMEVALDVSVPGLYFPDLMRQTKVVLSCFQQREMIEFFTTMIPEVPEKLDEICIDFNPSSESIDPKFALPGGRSDYLWAELDKVLAQRHRQGMLKRLCFRCTKRDHLYNIGGSLSPTTDAMDRAILSRIRTLLPVSSAEPSSFVEVDSDTKVYEPRF</sequence>